<reference evidence="2" key="1">
    <citation type="journal article" date="2012" name="PLoS ONE">
        <title>Gene sets for utilization of primary and secondary nutrition supplies in the distal gut of endangered iberian lynx.</title>
        <authorList>
            <person name="Alcaide M."/>
            <person name="Messina E."/>
            <person name="Richter M."/>
            <person name="Bargiela R."/>
            <person name="Peplies J."/>
            <person name="Huws S.A."/>
            <person name="Newbold C.J."/>
            <person name="Golyshin P.N."/>
            <person name="Simon M.A."/>
            <person name="Lopez G."/>
            <person name="Yakimov M.M."/>
            <person name="Ferrer M."/>
        </authorList>
    </citation>
    <scope>NUCLEOTIDE SEQUENCE</scope>
</reference>
<organism evidence="2">
    <name type="scientific">gut metagenome</name>
    <dbReference type="NCBI Taxonomy" id="749906"/>
    <lineage>
        <taxon>unclassified sequences</taxon>
        <taxon>metagenomes</taxon>
        <taxon>organismal metagenomes</taxon>
    </lineage>
</organism>
<dbReference type="EMBL" id="AMCI01007442">
    <property type="protein sequence ID" value="EJW92604.1"/>
    <property type="molecule type" value="Genomic_DNA"/>
</dbReference>
<comment type="caution">
    <text evidence="2">The sequence shown here is derived from an EMBL/GenBank/DDBJ whole genome shotgun (WGS) entry which is preliminary data.</text>
</comment>
<feature type="region of interest" description="Disordered" evidence="1">
    <location>
        <begin position="1"/>
        <end position="20"/>
    </location>
</feature>
<sequence>MPSERRAARHSPTLSRARNARKFAFALTSPPANTRTHSRHSPCHRVPPHTTAVSTRSRGYPPCAPPPPRDVVQRHPSQFPFP</sequence>
<evidence type="ECO:0000256" key="1">
    <source>
        <dbReference type="SAM" id="MobiDB-lite"/>
    </source>
</evidence>
<proteinExistence type="predicted"/>
<accession>J9FZ52</accession>
<dbReference type="AlphaFoldDB" id="J9FZ52"/>
<evidence type="ECO:0000313" key="2">
    <source>
        <dbReference type="EMBL" id="EJW92604.1"/>
    </source>
</evidence>
<protein>
    <submittedName>
        <fullName evidence="2">Uncharacterized protein</fullName>
    </submittedName>
</protein>
<name>J9FZ52_9ZZZZ</name>
<feature type="region of interest" description="Disordered" evidence="1">
    <location>
        <begin position="28"/>
        <end position="82"/>
    </location>
</feature>
<feature type="compositionally biased region" description="Basic residues" evidence="1">
    <location>
        <begin position="36"/>
        <end position="47"/>
    </location>
</feature>
<gene>
    <name evidence="2" type="ORF">EVA_19280</name>
</gene>